<reference evidence="2 3" key="1">
    <citation type="journal article" date="2018" name="IMA Fungus">
        <title>IMA Genome-F 9: Draft genome sequence of Annulohypoxylon stygium, Aspergillus mulundensis, Berkeleyomyces basicola (syn. Thielaviopsis basicola), Ceratocystis smalleyi, two Cercospora beticola strains, Coleophoma cylindrospora, Fusarium fracticaudum, Phialophora cf. hyalina, and Morchella septimelata.</title>
        <authorList>
            <person name="Wingfield B.D."/>
            <person name="Bills G.F."/>
            <person name="Dong Y."/>
            <person name="Huang W."/>
            <person name="Nel W.J."/>
            <person name="Swalarsk-Parry B.S."/>
            <person name="Vaghefi N."/>
            <person name="Wilken P.M."/>
            <person name="An Z."/>
            <person name="de Beer Z.W."/>
            <person name="De Vos L."/>
            <person name="Chen L."/>
            <person name="Duong T.A."/>
            <person name="Gao Y."/>
            <person name="Hammerbacher A."/>
            <person name="Kikkert J.R."/>
            <person name="Li Y."/>
            <person name="Li H."/>
            <person name="Li K."/>
            <person name="Li Q."/>
            <person name="Liu X."/>
            <person name="Ma X."/>
            <person name="Naidoo K."/>
            <person name="Pethybridge S.J."/>
            <person name="Sun J."/>
            <person name="Steenkamp E.T."/>
            <person name="van der Nest M.A."/>
            <person name="van Wyk S."/>
            <person name="Wingfield M.J."/>
            <person name="Xiong C."/>
            <person name="Yue Q."/>
            <person name="Zhang X."/>
        </authorList>
    </citation>
    <scope>NUCLEOTIDE SEQUENCE [LARGE SCALE GENOMIC DNA]</scope>
    <source>
        <strain evidence="2 3">BP 5553</strain>
    </source>
</reference>
<sequence length="178" mass="19797">MAPKKNRAGGKKPAKKSTSRDNRRTALNQRLSRAVRGLKEGSAYKAASEMEKEEMTARLRAAVTQNFEADYRPGNKGMEGGRGKGKGKTVAKTTDDDDDGDDEEMKEAEAKDEEDEEDDEDERDGWAGPKSNRPGLPPRRSRSRSPPPPPPPPTMEHRSMPPWLECIDPILRGEWPSV</sequence>
<dbReference type="GeneID" id="43603371"/>
<dbReference type="AlphaFoldDB" id="A0A370T8T2"/>
<feature type="compositionally biased region" description="Acidic residues" evidence="1">
    <location>
        <begin position="95"/>
        <end position="123"/>
    </location>
</feature>
<evidence type="ECO:0000256" key="1">
    <source>
        <dbReference type="SAM" id="MobiDB-lite"/>
    </source>
</evidence>
<evidence type="ECO:0000313" key="2">
    <source>
        <dbReference type="EMBL" id="RDL29895.1"/>
    </source>
</evidence>
<feature type="region of interest" description="Disordered" evidence="1">
    <location>
        <begin position="1"/>
        <end position="164"/>
    </location>
</feature>
<dbReference type="Proteomes" id="UP000254866">
    <property type="component" value="Unassembled WGS sequence"/>
</dbReference>
<gene>
    <name evidence="2" type="ORF">BP5553_10522</name>
</gene>
<dbReference type="EMBL" id="NPIC01000017">
    <property type="protein sequence ID" value="RDL29895.1"/>
    <property type="molecule type" value="Genomic_DNA"/>
</dbReference>
<protein>
    <submittedName>
        <fullName evidence="2">Uncharacterized protein</fullName>
    </submittedName>
</protein>
<feature type="compositionally biased region" description="Basic residues" evidence="1">
    <location>
        <begin position="1"/>
        <end position="17"/>
    </location>
</feature>
<feature type="compositionally biased region" description="Basic and acidic residues" evidence="1">
    <location>
        <begin position="48"/>
        <end position="57"/>
    </location>
</feature>
<comment type="caution">
    <text evidence="2">The sequence shown here is derived from an EMBL/GenBank/DDBJ whole genome shotgun (WGS) entry which is preliminary data.</text>
</comment>
<proteinExistence type="predicted"/>
<feature type="compositionally biased region" description="Pro residues" evidence="1">
    <location>
        <begin position="145"/>
        <end position="154"/>
    </location>
</feature>
<accession>A0A370T8T2</accession>
<keyword evidence="3" id="KW-1185">Reference proteome</keyword>
<name>A0A370T8T2_9HELO</name>
<organism evidence="2 3">
    <name type="scientific">Venustampulla echinocandica</name>
    <dbReference type="NCBI Taxonomy" id="2656787"/>
    <lineage>
        <taxon>Eukaryota</taxon>
        <taxon>Fungi</taxon>
        <taxon>Dikarya</taxon>
        <taxon>Ascomycota</taxon>
        <taxon>Pezizomycotina</taxon>
        <taxon>Leotiomycetes</taxon>
        <taxon>Helotiales</taxon>
        <taxon>Pleuroascaceae</taxon>
        <taxon>Venustampulla</taxon>
    </lineage>
</organism>
<dbReference type="RefSeq" id="XP_031864585.1">
    <property type="nucleotide sequence ID" value="XM_032019145.1"/>
</dbReference>
<evidence type="ECO:0000313" key="3">
    <source>
        <dbReference type="Proteomes" id="UP000254866"/>
    </source>
</evidence>